<dbReference type="RefSeq" id="WP_073708880.1">
    <property type="nucleotide sequence ID" value="NZ_MQSV01000002.1"/>
</dbReference>
<feature type="transmembrane region" description="Helical" evidence="7">
    <location>
        <begin position="209"/>
        <end position="230"/>
    </location>
</feature>
<feature type="transmembrane region" description="Helical" evidence="7">
    <location>
        <begin position="78"/>
        <end position="97"/>
    </location>
</feature>
<keyword evidence="5 7" id="KW-0472">Membrane</keyword>
<dbReference type="PANTHER" id="PTHR30477">
    <property type="entry name" value="ABC-TRANSPORTER METAL-BINDING PROTEIN"/>
    <property type="match status" value="1"/>
</dbReference>
<dbReference type="STRING" id="1921764.BSR28_02900"/>
<gene>
    <name evidence="8" type="ORF">BSR29_03325</name>
</gene>
<comment type="subcellular location">
    <subcellularLocation>
        <location evidence="6">Cell membrane</location>
        <topology evidence="6">Multi-pass membrane protein</topology>
    </subcellularLocation>
    <subcellularLocation>
        <location evidence="1">Membrane</location>
        <topology evidence="1">Multi-pass membrane protein</topology>
    </subcellularLocation>
</comment>
<dbReference type="PANTHER" id="PTHR30477:SF0">
    <property type="entry name" value="METAL TRANSPORT SYSTEM MEMBRANE PROTEIN TM_0125-RELATED"/>
    <property type="match status" value="1"/>
</dbReference>
<dbReference type="GO" id="GO:0043190">
    <property type="term" value="C:ATP-binding cassette (ABC) transporter complex"/>
    <property type="evidence" value="ECO:0007669"/>
    <property type="project" value="InterPro"/>
</dbReference>
<dbReference type="Proteomes" id="UP000186785">
    <property type="component" value="Unassembled WGS sequence"/>
</dbReference>
<protein>
    <submittedName>
        <fullName evidence="8">ABC transporter</fullName>
    </submittedName>
</protein>
<dbReference type="CDD" id="cd06550">
    <property type="entry name" value="TM_ABC_iron-siderophores_like"/>
    <property type="match status" value="1"/>
</dbReference>
<evidence type="ECO:0000256" key="5">
    <source>
        <dbReference type="ARBA" id="ARBA00023136"/>
    </source>
</evidence>
<dbReference type="Gene3D" id="1.10.3470.10">
    <property type="entry name" value="ABC transporter involved in vitamin B12 uptake, BtuC"/>
    <property type="match status" value="1"/>
</dbReference>
<dbReference type="AlphaFoldDB" id="A0A1Q5PMZ1"/>
<evidence type="ECO:0000256" key="2">
    <source>
        <dbReference type="ARBA" id="ARBA00008034"/>
    </source>
</evidence>
<evidence type="ECO:0000256" key="4">
    <source>
        <dbReference type="ARBA" id="ARBA00022989"/>
    </source>
</evidence>
<feature type="transmembrane region" description="Helical" evidence="7">
    <location>
        <begin position="237"/>
        <end position="258"/>
    </location>
</feature>
<evidence type="ECO:0000256" key="3">
    <source>
        <dbReference type="ARBA" id="ARBA00022692"/>
    </source>
</evidence>
<keyword evidence="6" id="KW-0813">Transport</keyword>
<evidence type="ECO:0000313" key="8">
    <source>
        <dbReference type="EMBL" id="OKL48893.1"/>
    </source>
</evidence>
<dbReference type="GO" id="GO:0010043">
    <property type="term" value="P:response to zinc ion"/>
    <property type="evidence" value="ECO:0007669"/>
    <property type="project" value="TreeGrafter"/>
</dbReference>
<feature type="transmembrane region" description="Helical" evidence="7">
    <location>
        <begin position="150"/>
        <end position="171"/>
    </location>
</feature>
<comment type="similarity">
    <text evidence="2 6">Belongs to the ABC-3 integral membrane protein family.</text>
</comment>
<dbReference type="EMBL" id="MQSV01000002">
    <property type="protein sequence ID" value="OKL48893.1"/>
    <property type="molecule type" value="Genomic_DNA"/>
</dbReference>
<keyword evidence="4 7" id="KW-1133">Transmembrane helix</keyword>
<reference evidence="8 9" key="1">
    <citation type="submission" date="2016-11" db="EMBL/GenBank/DDBJ databases">
        <title>Actinomyces gypaetusis sp. nov. isolated from the vulture Gypaetus barbatus in Qinghai Tibet Plateau China.</title>
        <authorList>
            <person name="Meng X."/>
        </authorList>
    </citation>
    <scope>NUCLEOTIDE SEQUENCE [LARGE SCALE GENOMIC DNA]</scope>
    <source>
        <strain evidence="8 9">VUL4_2</strain>
    </source>
</reference>
<name>A0A1Q5PMZ1_9ACTO</name>
<sequence length="299" mass="30959">MSDASLWSQLAIMVSSPLMQRSLLAALLIGISAPVMGTYLVHRKLAMLGDGIGHVALTGVALGWFVGSALQLNPKDTLAFPFAVVVSLAGAVLIEVIRSRGKTSGDVALAMLFYGGIAGGVLLISLAGGTSAQLNSYLFGSIATVTWNDLWISGALTALVLLVGIGLRPALFSACNDADFATASGLPVNLLSILIAAASALTVSVSMRVVGALLVSALMIVPVAIAQIYVNSFKQTMHLAMFLGAAICLTGLTITYFYNLSPGATIVVLAIAIYGLSALGQALLLAVKKRNRLKENRAR</sequence>
<evidence type="ECO:0000256" key="1">
    <source>
        <dbReference type="ARBA" id="ARBA00004141"/>
    </source>
</evidence>
<feature type="transmembrane region" description="Helical" evidence="7">
    <location>
        <begin position="53"/>
        <end position="72"/>
    </location>
</feature>
<comment type="caution">
    <text evidence="8">The sequence shown here is derived from an EMBL/GenBank/DDBJ whole genome shotgun (WGS) entry which is preliminary data.</text>
</comment>
<keyword evidence="3 6" id="KW-0812">Transmembrane</keyword>
<feature type="transmembrane region" description="Helical" evidence="7">
    <location>
        <begin position="264"/>
        <end position="287"/>
    </location>
</feature>
<dbReference type="InterPro" id="IPR037294">
    <property type="entry name" value="ABC_BtuC-like"/>
</dbReference>
<evidence type="ECO:0000313" key="9">
    <source>
        <dbReference type="Proteomes" id="UP000186785"/>
    </source>
</evidence>
<dbReference type="SUPFAM" id="SSF81345">
    <property type="entry name" value="ABC transporter involved in vitamin B12 uptake, BtuC"/>
    <property type="match status" value="1"/>
</dbReference>
<dbReference type="GO" id="GO:0055085">
    <property type="term" value="P:transmembrane transport"/>
    <property type="evidence" value="ECO:0007669"/>
    <property type="project" value="InterPro"/>
</dbReference>
<evidence type="ECO:0000256" key="6">
    <source>
        <dbReference type="RuleBase" id="RU003943"/>
    </source>
</evidence>
<dbReference type="Pfam" id="PF00950">
    <property type="entry name" value="ABC-3"/>
    <property type="match status" value="1"/>
</dbReference>
<organism evidence="8 9">
    <name type="scientific">Boudabousia liubingyangii</name>
    <dbReference type="NCBI Taxonomy" id="1921764"/>
    <lineage>
        <taxon>Bacteria</taxon>
        <taxon>Bacillati</taxon>
        <taxon>Actinomycetota</taxon>
        <taxon>Actinomycetes</taxon>
        <taxon>Actinomycetales</taxon>
        <taxon>Actinomycetaceae</taxon>
        <taxon>Boudabousia</taxon>
    </lineage>
</organism>
<feature type="transmembrane region" description="Helical" evidence="7">
    <location>
        <begin position="183"/>
        <end position="203"/>
    </location>
</feature>
<dbReference type="InterPro" id="IPR001626">
    <property type="entry name" value="ABC_TroCD"/>
</dbReference>
<keyword evidence="9" id="KW-1185">Reference proteome</keyword>
<proteinExistence type="inferred from homology"/>
<dbReference type="OrthoDB" id="9798540at2"/>
<evidence type="ECO:0000256" key="7">
    <source>
        <dbReference type="SAM" id="Phobius"/>
    </source>
</evidence>
<accession>A0A1Q5PMZ1</accession>
<feature type="transmembrane region" description="Helical" evidence="7">
    <location>
        <begin position="109"/>
        <end position="130"/>
    </location>
</feature>